<evidence type="ECO:0000313" key="5">
    <source>
        <dbReference type="EMBL" id="KYQ56241.1"/>
    </source>
</evidence>
<dbReference type="GO" id="GO:0046872">
    <property type="term" value="F:metal ion binding"/>
    <property type="evidence" value="ECO:0007669"/>
    <property type="project" value="InterPro"/>
</dbReference>
<keyword evidence="3" id="KW-1133">Transmembrane helix</keyword>
<feature type="transmembrane region" description="Helical" evidence="3">
    <location>
        <begin position="24"/>
        <end position="45"/>
    </location>
</feature>
<evidence type="ECO:0000259" key="4">
    <source>
        <dbReference type="PROSITE" id="PS50975"/>
    </source>
</evidence>
<dbReference type="STRING" id="64791.A0A151X790"/>
<dbReference type="AlphaFoldDB" id="A0A151X790"/>
<dbReference type="GO" id="GO:0005524">
    <property type="term" value="F:ATP binding"/>
    <property type="evidence" value="ECO:0007669"/>
    <property type="project" value="UniProtKB-UniRule"/>
</dbReference>
<dbReference type="Proteomes" id="UP000075809">
    <property type="component" value="Unassembled WGS sequence"/>
</dbReference>
<dbReference type="FunFam" id="3.30.470.20:FF:000059">
    <property type="entry name" value="Synapsin-3"/>
    <property type="match status" value="1"/>
</dbReference>
<reference evidence="5 6" key="1">
    <citation type="submission" date="2015-09" db="EMBL/GenBank/DDBJ databases">
        <title>Trachymyrmex zeteki WGS genome.</title>
        <authorList>
            <person name="Nygaard S."/>
            <person name="Hu H."/>
            <person name="Boomsma J."/>
            <person name="Zhang G."/>
        </authorList>
    </citation>
    <scope>NUCLEOTIDE SEQUENCE [LARGE SCALE GENOMIC DNA]</scope>
    <source>
        <strain evidence="5">Tzet28-1</strain>
        <tissue evidence="5">Whole body</tissue>
    </source>
</reference>
<feature type="compositionally biased region" description="Polar residues" evidence="2">
    <location>
        <begin position="320"/>
        <end position="330"/>
    </location>
</feature>
<dbReference type="EMBL" id="KQ982450">
    <property type="protein sequence ID" value="KYQ56241.1"/>
    <property type="molecule type" value="Genomic_DNA"/>
</dbReference>
<dbReference type="GO" id="GO:0007269">
    <property type="term" value="P:neurotransmitter secretion"/>
    <property type="evidence" value="ECO:0007669"/>
    <property type="project" value="TreeGrafter"/>
</dbReference>
<organism evidence="5 6">
    <name type="scientific">Mycetomoellerius zeteki</name>
    <dbReference type="NCBI Taxonomy" id="64791"/>
    <lineage>
        <taxon>Eukaryota</taxon>
        <taxon>Metazoa</taxon>
        <taxon>Ecdysozoa</taxon>
        <taxon>Arthropoda</taxon>
        <taxon>Hexapoda</taxon>
        <taxon>Insecta</taxon>
        <taxon>Pterygota</taxon>
        <taxon>Neoptera</taxon>
        <taxon>Endopterygota</taxon>
        <taxon>Hymenoptera</taxon>
        <taxon>Apocrita</taxon>
        <taxon>Aculeata</taxon>
        <taxon>Formicoidea</taxon>
        <taxon>Formicidae</taxon>
        <taxon>Myrmicinae</taxon>
        <taxon>Mycetomoellerius</taxon>
    </lineage>
</organism>
<keyword evidence="6" id="KW-1185">Reference proteome</keyword>
<dbReference type="PANTHER" id="PTHR10841">
    <property type="entry name" value="SYNAPSIN"/>
    <property type="match status" value="1"/>
</dbReference>
<dbReference type="PROSITE" id="PS50975">
    <property type="entry name" value="ATP_GRASP"/>
    <property type="match status" value="1"/>
</dbReference>
<keyword evidence="3" id="KW-0812">Transmembrane</keyword>
<name>A0A151X790_9HYME</name>
<feature type="transmembrane region" description="Helical" evidence="3">
    <location>
        <begin position="66"/>
        <end position="87"/>
    </location>
</feature>
<dbReference type="InterPro" id="IPR011761">
    <property type="entry name" value="ATP-grasp"/>
</dbReference>
<proteinExistence type="predicted"/>
<feature type="compositionally biased region" description="Polar residues" evidence="2">
    <location>
        <begin position="558"/>
        <end position="573"/>
    </location>
</feature>
<dbReference type="SUPFAM" id="SSF56059">
    <property type="entry name" value="Glutathione synthetase ATP-binding domain-like"/>
    <property type="match status" value="1"/>
</dbReference>
<keyword evidence="3" id="KW-0472">Membrane</keyword>
<feature type="compositionally biased region" description="Low complexity" evidence="2">
    <location>
        <begin position="631"/>
        <end position="644"/>
    </location>
</feature>
<feature type="compositionally biased region" description="Pro residues" evidence="2">
    <location>
        <begin position="286"/>
        <end position="307"/>
    </location>
</feature>
<gene>
    <name evidence="5" type="ORF">ALC60_04855</name>
</gene>
<sequence>MHGVRAGGYYGPAGARKRSPQYTYLLRIFIIPATGIFIVTTLETSRPRSRRDGFRYARMILSLKRKLISTWIVYFLLPHLLLFHPFLSDYLTLKFIPRRIKQRKPVPSIWDLATRSIDPQRTTYFARCDDVASSAQRNREPFRRSNELGVTIKITGRGGCAKYCGTAPSPGNISFSSFRQSFTSNVNYLKRSLSCSTNMDMCMRLVKNTASSIAPNAAAQTRQRQCAACRPIVTVTTTTIACLPGDLSSELDDEPNTDPGMATVGRQDSSQPYQAVPDRPLQSQPGPIPLPTQPPIPGVPPQGPPQPIGGDLSLNLRPGSRTTSAPSSPAKTRESLLQRVQSLTGAARDQAIKMMRDKPWVFAHLLGLQRRLGKDNFPLIEQSYYPNHREMVSASRYPVVVKLGHAHGGTGKARAETNQEFLDLASLAAMANAYCTAEPYIDTKYDVHVQKIGNNYKAFMRKSISGNWKSNTGSAMLEQLSVSERHRTWVDHVAQLFGGLDICAIELLVGKDGREHIIEVNDSALSLMGDSQEEDRRHIAELVTAKMQVYCRPPSVLTKTASRGSMSGSSQVGSPVEDRTAPPTAPLVSYGSMGSMASIGSLGSVGSTAPMTVGDVTASDSHHQLQRRDSQASQSSTVSSAPSVGRRTEDVPPPPPSRVPFHRQGSQSQAPSEDTEDTMKNLRKTFAGIFGDM</sequence>
<evidence type="ECO:0000256" key="2">
    <source>
        <dbReference type="SAM" id="MobiDB-lite"/>
    </source>
</evidence>
<dbReference type="GO" id="GO:0030672">
    <property type="term" value="C:synaptic vesicle membrane"/>
    <property type="evidence" value="ECO:0007669"/>
    <property type="project" value="TreeGrafter"/>
</dbReference>
<feature type="region of interest" description="Disordered" evidence="2">
    <location>
        <begin position="611"/>
        <end position="684"/>
    </location>
</feature>
<feature type="region of interest" description="Disordered" evidence="2">
    <location>
        <begin position="558"/>
        <end position="587"/>
    </location>
</feature>
<evidence type="ECO:0000313" key="6">
    <source>
        <dbReference type="Proteomes" id="UP000075809"/>
    </source>
</evidence>
<keyword evidence="1" id="KW-0067">ATP-binding</keyword>
<feature type="domain" description="ATP-grasp" evidence="4">
    <location>
        <begin position="369"/>
        <end position="548"/>
    </location>
</feature>
<feature type="region of interest" description="Disordered" evidence="2">
    <location>
        <begin position="245"/>
        <end position="334"/>
    </location>
</feature>
<dbReference type="PANTHER" id="PTHR10841:SF17">
    <property type="entry name" value="SYNAPSIN"/>
    <property type="match status" value="1"/>
</dbReference>
<dbReference type="Pfam" id="PF02750">
    <property type="entry name" value="Synapsin_C"/>
    <property type="match status" value="1"/>
</dbReference>
<protein>
    <submittedName>
        <fullName evidence="5">Synapsin</fullName>
    </submittedName>
</protein>
<keyword evidence="1" id="KW-0547">Nucleotide-binding</keyword>
<dbReference type="Gene3D" id="3.30.470.20">
    <property type="entry name" value="ATP-grasp fold, B domain"/>
    <property type="match status" value="2"/>
</dbReference>
<accession>A0A151X790</accession>
<evidence type="ECO:0000256" key="1">
    <source>
        <dbReference type="PROSITE-ProRule" id="PRU00409"/>
    </source>
</evidence>
<feature type="compositionally biased region" description="Basic and acidic residues" evidence="2">
    <location>
        <begin position="620"/>
        <end position="630"/>
    </location>
</feature>
<dbReference type="InterPro" id="IPR020898">
    <property type="entry name" value="Synapsin_ATP-bd_dom"/>
</dbReference>
<evidence type="ECO:0000256" key="3">
    <source>
        <dbReference type="SAM" id="Phobius"/>
    </source>
</evidence>